<comment type="caution">
    <text evidence="1">The sequence shown here is derived from an EMBL/GenBank/DDBJ whole genome shotgun (WGS) entry which is preliminary data.</text>
</comment>
<organism evidence="1 2">
    <name type="scientific">Eumeta variegata</name>
    <name type="common">Bagworm moth</name>
    <name type="synonym">Eumeta japonica</name>
    <dbReference type="NCBI Taxonomy" id="151549"/>
    <lineage>
        <taxon>Eukaryota</taxon>
        <taxon>Metazoa</taxon>
        <taxon>Ecdysozoa</taxon>
        <taxon>Arthropoda</taxon>
        <taxon>Hexapoda</taxon>
        <taxon>Insecta</taxon>
        <taxon>Pterygota</taxon>
        <taxon>Neoptera</taxon>
        <taxon>Endopterygota</taxon>
        <taxon>Lepidoptera</taxon>
        <taxon>Glossata</taxon>
        <taxon>Ditrysia</taxon>
        <taxon>Tineoidea</taxon>
        <taxon>Psychidae</taxon>
        <taxon>Oiketicinae</taxon>
        <taxon>Eumeta</taxon>
    </lineage>
</organism>
<sequence>MAAARVQHADERMSATALTRDALLVAGKSSAKRWPRLAAEIGQMGRPRPYHGCECKNFNHHNRNTQQAMMLRP</sequence>
<dbReference type="EMBL" id="BGZK01001019">
    <property type="protein sequence ID" value="GBP68643.1"/>
    <property type="molecule type" value="Genomic_DNA"/>
</dbReference>
<reference evidence="1 2" key="1">
    <citation type="journal article" date="2019" name="Commun. Biol.">
        <title>The bagworm genome reveals a unique fibroin gene that provides high tensile strength.</title>
        <authorList>
            <person name="Kono N."/>
            <person name="Nakamura H."/>
            <person name="Ohtoshi R."/>
            <person name="Tomita M."/>
            <person name="Numata K."/>
            <person name="Arakawa K."/>
        </authorList>
    </citation>
    <scope>NUCLEOTIDE SEQUENCE [LARGE SCALE GENOMIC DNA]</scope>
</reference>
<name>A0A4C1XZT7_EUMVA</name>
<gene>
    <name evidence="1" type="ORF">EVAR_47647_1</name>
</gene>
<dbReference type="Proteomes" id="UP000299102">
    <property type="component" value="Unassembled WGS sequence"/>
</dbReference>
<evidence type="ECO:0000313" key="2">
    <source>
        <dbReference type="Proteomes" id="UP000299102"/>
    </source>
</evidence>
<protein>
    <submittedName>
        <fullName evidence="1">Uncharacterized protein</fullName>
    </submittedName>
</protein>
<keyword evidence="2" id="KW-1185">Reference proteome</keyword>
<accession>A0A4C1XZT7</accession>
<proteinExistence type="predicted"/>
<dbReference type="AlphaFoldDB" id="A0A4C1XZT7"/>
<evidence type="ECO:0000313" key="1">
    <source>
        <dbReference type="EMBL" id="GBP68643.1"/>
    </source>
</evidence>